<reference evidence="5" key="1">
    <citation type="journal article" date="2019" name="Int. J. Syst. Evol. Microbiol.">
        <title>The Global Catalogue of Microorganisms (GCM) 10K type strain sequencing project: providing services to taxonomists for standard genome sequencing and annotation.</title>
        <authorList>
            <consortium name="The Broad Institute Genomics Platform"/>
            <consortium name="The Broad Institute Genome Sequencing Center for Infectious Disease"/>
            <person name="Wu L."/>
            <person name="Ma J."/>
        </authorList>
    </citation>
    <scope>NUCLEOTIDE SEQUENCE [LARGE SCALE GENOMIC DNA]</scope>
    <source>
        <strain evidence="5">KCTC 23298</strain>
    </source>
</reference>
<feature type="domain" description="Glycosyl transferase family 1" evidence="2">
    <location>
        <begin position="325"/>
        <end position="497"/>
    </location>
</feature>
<organism evidence="4 5">
    <name type="scientific">Gemmobacter nanjingensis</name>
    <dbReference type="NCBI Taxonomy" id="488454"/>
    <lineage>
        <taxon>Bacteria</taxon>
        <taxon>Pseudomonadati</taxon>
        <taxon>Pseudomonadota</taxon>
        <taxon>Alphaproteobacteria</taxon>
        <taxon>Rhodobacterales</taxon>
        <taxon>Paracoccaceae</taxon>
        <taxon>Gemmobacter</taxon>
    </lineage>
</organism>
<keyword evidence="1" id="KW-0808">Transferase</keyword>
<dbReference type="Gene3D" id="3.40.50.2000">
    <property type="entry name" value="Glycogen Phosphorylase B"/>
    <property type="match status" value="2"/>
</dbReference>
<evidence type="ECO:0000313" key="5">
    <source>
        <dbReference type="Proteomes" id="UP000658305"/>
    </source>
</evidence>
<dbReference type="CDD" id="cd03794">
    <property type="entry name" value="GT4_WbuB-like"/>
    <property type="match status" value="1"/>
</dbReference>
<dbReference type="InterPro" id="IPR001296">
    <property type="entry name" value="Glyco_trans_1"/>
</dbReference>
<gene>
    <name evidence="4" type="ORF">GCM10007291_42100</name>
</gene>
<protein>
    <submittedName>
        <fullName evidence="4">Uncharacterized protein</fullName>
    </submittedName>
</protein>
<sequence>MEKLLDAAGTLYNEGRESSAAEISAAACRRNPSEFQRLVKDAARRGNTTLTWLGMRQLSGALPQAESKEIITEVWDLFLNGTRSRDALVDPLFVQIRLLRIAAGHVLAGPQHKGPDLAYVLALSLPQDTTGYAHRSHAVIRALDAIGVTTQCFTRPGFPWDRGIKEVPGENIVDGITYHRTGNQAHRHPVTVDDFLNCEEALFQSLRESGPGSVMAASSYATAIPALFAAKRLGLPFIYEVRGFWELSRATRDHAYRDSLQFCQERALEDCVAAASDLVFTLNNSMRDELASRGVPKDRIGILPNAADLSRLRVLPKDADLKSWLRIPDHTPVIGYVGSFTVYEGLDDLIIACGELARAGIDFALVIAGWDPRGENHIGPALINLAKSAGVYDRLIMLGHVSQEEVPALYSVIDIAPIPRKDLPVTRLVSPLKPVEAMAMGKAVVVSDLPPLLEIIGGPDSGCAFPAGDPVALSSALATLCIDAERRTRMGRAARERVESVYSWRENALAFWKKVAS</sequence>
<dbReference type="Proteomes" id="UP000658305">
    <property type="component" value="Unassembled WGS sequence"/>
</dbReference>
<dbReference type="PANTHER" id="PTHR46401">
    <property type="entry name" value="GLYCOSYLTRANSFERASE WBBK-RELATED"/>
    <property type="match status" value="1"/>
</dbReference>
<comment type="caution">
    <text evidence="4">The sequence shown here is derived from an EMBL/GenBank/DDBJ whole genome shotgun (WGS) entry which is preliminary data.</text>
</comment>
<proteinExistence type="predicted"/>
<dbReference type="PANTHER" id="PTHR46401:SF2">
    <property type="entry name" value="GLYCOSYLTRANSFERASE WBBK-RELATED"/>
    <property type="match status" value="1"/>
</dbReference>
<accession>A0ABQ3FT14</accession>
<dbReference type="Pfam" id="PF00534">
    <property type="entry name" value="Glycos_transf_1"/>
    <property type="match status" value="1"/>
</dbReference>
<evidence type="ECO:0000256" key="1">
    <source>
        <dbReference type="ARBA" id="ARBA00022679"/>
    </source>
</evidence>
<evidence type="ECO:0000259" key="3">
    <source>
        <dbReference type="Pfam" id="PF13579"/>
    </source>
</evidence>
<dbReference type="Pfam" id="PF13579">
    <property type="entry name" value="Glyco_trans_4_4"/>
    <property type="match status" value="1"/>
</dbReference>
<dbReference type="RefSeq" id="WP_189382154.1">
    <property type="nucleotide sequence ID" value="NZ_BMYI01000019.1"/>
</dbReference>
<dbReference type="InterPro" id="IPR028098">
    <property type="entry name" value="Glyco_trans_4-like_N"/>
</dbReference>
<evidence type="ECO:0000259" key="2">
    <source>
        <dbReference type="Pfam" id="PF00534"/>
    </source>
</evidence>
<dbReference type="EMBL" id="BMYI01000019">
    <property type="protein sequence ID" value="GHC36234.1"/>
    <property type="molecule type" value="Genomic_DNA"/>
</dbReference>
<feature type="domain" description="Glycosyltransferase subfamily 4-like N-terminal" evidence="3">
    <location>
        <begin position="130"/>
        <end position="305"/>
    </location>
</feature>
<dbReference type="SUPFAM" id="SSF53756">
    <property type="entry name" value="UDP-Glycosyltransferase/glycogen phosphorylase"/>
    <property type="match status" value="1"/>
</dbReference>
<name>A0ABQ3FT14_9RHOB</name>
<evidence type="ECO:0000313" key="4">
    <source>
        <dbReference type="EMBL" id="GHC36234.1"/>
    </source>
</evidence>
<keyword evidence="5" id="KW-1185">Reference proteome</keyword>